<comment type="similarity">
    <text evidence="1">Belongs to the ANT/ATPSC lysine N-methyltransferase family.</text>
</comment>
<keyword evidence="6" id="KW-1185">Reference proteome</keyword>
<evidence type="ECO:0000313" key="6">
    <source>
        <dbReference type="Proteomes" id="UP000593571"/>
    </source>
</evidence>
<keyword evidence="2 5" id="KW-0489">Methyltransferase</keyword>
<evidence type="ECO:0000256" key="3">
    <source>
        <dbReference type="ARBA" id="ARBA00022679"/>
    </source>
</evidence>
<dbReference type="GO" id="GO:0032259">
    <property type="term" value="P:methylation"/>
    <property type="evidence" value="ECO:0007669"/>
    <property type="project" value="UniProtKB-KW"/>
</dbReference>
<proteinExistence type="inferred from homology"/>
<protein>
    <submittedName>
        <fullName evidence="5">ATP synthase c subunit lysine N-methyltransferase</fullName>
    </submittedName>
</protein>
<dbReference type="GO" id="GO:1905706">
    <property type="term" value="P:regulation of mitochondrial ATP synthesis coupled proton transport"/>
    <property type="evidence" value="ECO:0007669"/>
    <property type="project" value="TreeGrafter"/>
</dbReference>
<gene>
    <name evidence="5" type="ORF">HJG63_001253</name>
</gene>
<dbReference type="GO" id="GO:0016279">
    <property type="term" value="F:protein-lysine N-methyltransferase activity"/>
    <property type="evidence" value="ECO:0007669"/>
    <property type="project" value="InterPro"/>
</dbReference>
<dbReference type="InterPro" id="IPR029063">
    <property type="entry name" value="SAM-dependent_MTases_sf"/>
</dbReference>
<dbReference type="PANTHER" id="PTHR13610:SF8">
    <property type="entry name" value="ATP SYNTHASE SUBUNIT C LYSINE N-METHYLTRANSFERASE"/>
    <property type="match status" value="1"/>
</dbReference>
<dbReference type="Gene3D" id="3.40.50.150">
    <property type="entry name" value="Vaccinia Virus protein VP39"/>
    <property type="match status" value="1"/>
</dbReference>
<reference evidence="5 6" key="1">
    <citation type="journal article" date="2020" name="Nature">
        <title>Six reference-quality genomes reveal evolution of bat adaptations.</title>
        <authorList>
            <person name="Jebb D."/>
            <person name="Huang Z."/>
            <person name="Pippel M."/>
            <person name="Hughes G.M."/>
            <person name="Lavrichenko K."/>
            <person name="Devanna P."/>
            <person name="Winkler S."/>
            <person name="Jermiin L.S."/>
            <person name="Skirmuntt E.C."/>
            <person name="Katzourakis A."/>
            <person name="Burkitt-Gray L."/>
            <person name="Ray D.A."/>
            <person name="Sullivan K.A.M."/>
            <person name="Roscito J.G."/>
            <person name="Kirilenko B.M."/>
            <person name="Davalos L.M."/>
            <person name="Corthals A.P."/>
            <person name="Power M.L."/>
            <person name="Jones G."/>
            <person name="Ransome R.D."/>
            <person name="Dechmann D.K.N."/>
            <person name="Locatelli A.G."/>
            <person name="Puechmaille S.J."/>
            <person name="Fedrigo O."/>
            <person name="Jarvis E.D."/>
            <person name="Hiller M."/>
            <person name="Vernes S.C."/>
            <person name="Myers E.W."/>
            <person name="Teeling E.C."/>
        </authorList>
    </citation>
    <scope>NUCLEOTIDE SEQUENCE [LARGE SCALE GENOMIC DNA]</scope>
    <source>
        <strain evidence="5">MRouAeg1</strain>
        <tissue evidence="5">Muscle</tissue>
    </source>
</reference>
<organism evidence="5 6">
    <name type="scientific">Rousettus aegyptiacus</name>
    <name type="common">Egyptian fruit bat</name>
    <name type="synonym">Pteropus aegyptiacus</name>
    <dbReference type="NCBI Taxonomy" id="9407"/>
    <lineage>
        <taxon>Eukaryota</taxon>
        <taxon>Metazoa</taxon>
        <taxon>Chordata</taxon>
        <taxon>Craniata</taxon>
        <taxon>Vertebrata</taxon>
        <taxon>Euteleostomi</taxon>
        <taxon>Mammalia</taxon>
        <taxon>Eutheria</taxon>
        <taxon>Laurasiatheria</taxon>
        <taxon>Chiroptera</taxon>
        <taxon>Yinpterochiroptera</taxon>
        <taxon>Pteropodoidea</taxon>
        <taxon>Pteropodidae</taxon>
        <taxon>Rousettinae</taxon>
        <taxon>Rousettus</taxon>
    </lineage>
</organism>
<keyword evidence="4" id="KW-0949">S-adenosyl-L-methionine</keyword>
<name>A0A7J8EXL7_ROUAE</name>
<evidence type="ECO:0000313" key="5">
    <source>
        <dbReference type="EMBL" id="KAF6439792.1"/>
    </source>
</evidence>
<dbReference type="PANTHER" id="PTHR13610">
    <property type="entry name" value="METHYLTRANSFERASE DOMAIN-CONTAINING PROTEIN"/>
    <property type="match status" value="1"/>
</dbReference>
<keyword evidence="3 5" id="KW-0808">Transferase</keyword>
<evidence type="ECO:0000256" key="4">
    <source>
        <dbReference type="ARBA" id="ARBA00022691"/>
    </source>
</evidence>
<accession>A0A7J8EXL7</accession>
<dbReference type="GO" id="GO:0005739">
    <property type="term" value="C:mitochondrion"/>
    <property type="evidence" value="ECO:0007669"/>
    <property type="project" value="TreeGrafter"/>
</dbReference>
<dbReference type="EMBL" id="JACASE010000008">
    <property type="protein sequence ID" value="KAF6439792.1"/>
    <property type="molecule type" value="Genomic_DNA"/>
</dbReference>
<sequence>MMPHLEKKLEVELEGDARVIACRFPFPNWTPDQVTGEGTDTVWAYDVSTFQRKRRDALTDGRCASSRSLKNKMY</sequence>
<dbReference type="AlphaFoldDB" id="A0A7J8EXL7"/>
<evidence type="ECO:0000256" key="2">
    <source>
        <dbReference type="ARBA" id="ARBA00022603"/>
    </source>
</evidence>
<comment type="caution">
    <text evidence="5">The sequence shown here is derived from an EMBL/GenBank/DDBJ whole genome shotgun (WGS) entry which is preliminary data.</text>
</comment>
<evidence type="ECO:0000256" key="1">
    <source>
        <dbReference type="ARBA" id="ARBA00010633"/>
    </source>
</evidence>
<dbReference type="InterPro" id="IPR026170">
    <property type="entry name" value="FAM173A/B"/>
</dbReference>
<dbReference type="Proteomes" id="UP000593571">
    <property type="component" value="Unassembled WGS sequence"/>
</dbReference>